<feature type="transmembrane region" description="Helical" evidence="5">
    <location>
        <begin position="69"/>
        <end position="85"/>
    </location>
</feature>
<feature type="domain" description="Peptidase S54 rhomboid" evidence="6">
    <location>
        <begin position="70"/>
        <end position="155"/>
    </location>
</feature>
<feature type="transmembrane region" description="Helical" evidence="5">
    <location>
        <begin position="124"/>
        <end position="143"/>
    </location>
</feature>
<reference evidence="7" key="1">
    <citation type="submission" date="2020-05" db="EMBL/GenBank/DDBJ databases">
        <title>Phylogenomic resolution of chytrid fungi.</title>
        <authorList>
            <person name="Stajich J.E."/>
            <person name="Amses K."/>
            <person name="Simmons R."/>
            <person name="Seto K."/>
            <person name="Myers J."/>
            <person name="Bonds A."/>
            <person name="Quandt C.A."/>
            <person name="Barry K."/>
            <person name="Liu P."/>
            <person name="Grigoriev I."/>
            <person name="Longcore J.E."/>
            <person name="James T.Y."/>
        </authorList>
    </citation>
    <scope>NUCLEOTIDE SEQUENCE</scope>
    <source>
        <strain evidence="7">JEL0513</strain>
    </source>
</reference>
<comment type="caution">
    <text evidence="7">The sequence shown here is derived from an EMBL/GenBank/DDBJ whole genome shotgun (WGS) entry which is preliminary data.</text>
</comment>
<keyword evidence="2 5" id="KW-0812">Transmembrane</keyword>
<evidence type="ECO:0000256" key="4">
    <source>
        <dbReference type="ARBA" id="ARBA00023136"/>
    </source>
</evidence>
<organism evidence="7 8">
    <name type="scientific">Physocladia obscura</name>
    <dbReference type="NCBI Taxonomy" id="109957"/>
    <lineage>
        <taxon>Eukaryota</taxon>
        <taxon>Fungi</taxon>
        <taxon>Fungi incertae sedis</taxon>
        <taxon>Chytridiomycota</taxon>
        <taxon>Chytridiomycota incertae sedis</taxon>
        <taxon>Chytridiomycetes</taxon>
        <taxon>Chytridiales</taxon>
        <taxon>Chytriomycetaceae</taxon>
        <taxon>Physocladia</taxon>
    </lineage>
</organism>
<evidence type="ECO:0000256" key="1">
    <source>
        <dbReference type="ARBA" id="ARBA00004141"/>
    </source>
</evidence>
<dbReference type="InterPro" id="IPR022764">
    <property type="entry name" value="Peptidase_S54_rhomboid_dom"/>
</dbReference>
<evidence type="ECO:0000259" key="6">
    <source>
        <dbReference type="Pfam" id="PF01694"/>
    </source>
</evidence>
<sequence length="262" mass="28057">MSNTAQYAVRARELGTAAAAGLTQWYGTLPAGVAVVVGVAVSLQLAALLVALPGCLSGAAWLAAPFSQRWIHLILNILAFIPFAAQHERNMGTYPFLFMFLLLAFTTSAVHLVLAFFFGFVFSGLWIACTVGLSGIIFALISLEANKGELQTQELISLESKSQEPYFRGAQGYFERVFPGTAFFHRVESTPFLGVLINIPTFVPQPGGISLPTFNTYTASTPSSTATGYYQRSNYTGYGAVNGNTTSSNNQDRAALLNGGDV</sequence>
<accession>A0AAD5SYK0</accession>
<feature type="transmembrane region" description="Helical" evidence="5">
    <location>
        <begin position="33"/>
        <end position="63"/>
    </location>
</feature>
<keyword evidence="4 5" id="KW-0472">Membrane</keyword>
<gene>
    <name evidence="7" type="ORF">HK100_004411</name>
</gene>
<keyword evidence="8" id="KW-1185">Reference proteome</keyword>
<evidence type="ECO:0000256" key="3">
    <source>
        <dbReference type="ARBA" id="ARBA00022989"/>
    </source>
</evidence>
<dbReference type="Gene3D" id="1.20.1540.10">
    <property type="entry name" value="Rhomboid-like"/>
    <property type="match status" value="1"/>
</dbReference>
<evidence type="ECO:0000313" key="8">
    <source>
        <dbReference type="Proteomes" id="UP001211907"/>
    </source>
</evidence>
<dbReference type="Proteomes" id="UP001211907">
    <property type="component" value="Unassembled WGS sequence"/>
</dbReference>
<comment type="subcellular location">
    <subcellularLocation>
        <location evidence="1">Membrane</location>
        <topology evidence="1">Multi-pass membrane protein</topology>
    </subcellularLocation>
</comment>
<keyword evidence="3 5" id="KW-1133">Transmembrane helix</keyword>
<evidence type="ECO:0000256" key="5">
    <source>
        <dbReference type="SAM" id="Phobius"/>
    </source>
</evidence>
<dbReference type="SUPFAM" id="SSF144091">
    <property type="entry name" value="Rhomboid-like"/>
    <property type="match status" value="1"/>
</dbReference>
<dbReference type="InterPro" id="IPR035952">
    <property type="entry name" value="Rhomboid-like_sf"/>
</dbReference>
<evidence type="ECO:0000256" key="2">
    <source>
        <dbReference type="ARBA" id="ARBA00022692"/>
    </source>
</evidence>
<protein>
    <recommendedName>
        <fullName evidence="6">Peptidase S54 rhomboid domain-containing protein</fullName>
    </recommendedName>
</protein>
<evidence type="ECO:0000313" key="7">
    <source>
        <dbReference type="EMBL" id="KAJ3102195.1"/>
    </source>
</evidence>
<dbReference type="Pfam" id="PF01694">
    <property type="entry name" value="Rhomboid"/>
    <property type="match status" value="1"/>
</dbReference>
<dbReference type="AlphaFoldDB" id="A0AAD5SYK0"/>
<proteinExistence type="predicted"/>
<name>A0AAD5SYK0_9FUNG</name>
<dbReference type="GO" id="GO:0004252">
    <property type="term" value="F:serine-type endopeptidase activity"/>
    <property type="evidence" value="ECO:0007669"/>
    <property type="project" value="InterPro"/>
</dbReference>
<dbReference type="EMBL" id="JADGJH010002180">
    <property type="protein sequence ID" value="KAJ3102195.1"/>
    <property type="molecule type" value="Genomic_DNA"/>
</dbReference>
<feature type="transmembrane region" description="Helical" evidence="5">
    <location>
        <begin position="97"/>
        <end position="118"/>
    </location>
</feature>
<dbReference type="GO" id="GO:0016020">
    <property type="term" value="C:membrane"/>
    <property type="evidence" value="ECO:0007669"/>
    <property type="project" value="UniProtKB-SubCell"/>
</dbReference>